<comment type="caution">
    <text evidence="1">The sequence shown here is derived from an EMBL/GenBank/DDBJ whole genome shotgun (WGS) entry which is preliminary data.</text>
</comment>
<sequence>MSNIIKRSCNSYTIKQKKEIVDYVTKYSRNEAARNFMLDSSIVGRWVTASSSWNDEINQNSKSSEILNDLDISVTSLLEFKASN</sequence>
<evidence type="ECO:0000313" key="2">
    <source>
        <dbReference type="Proteomes" id="UP000789860"/>
    </source>
</evidence>
<gene>
    <name evidence="1" type="ORF">SCALOS_LOCUS4925</name>
</gene>
<proteinExistence type="predicted"/>
<accession>A0ACA9LPP6</accession>
<organism evidence="1 2">
    <name type="scientific">Scutellospora calospora</name>
    <dbReference type="NCBI Taxonomy" id="85575"/>
    <lineage>
        <taxon>Eukaryota</taxon>
        <taxon>Fungi</taxon>
        <taxon>Fungi incertae sedis</taxon>
        <taxon>Mucoromycota</taxon>
        <taxon>Glomeromycotina</taxon>
        <taxon>Glomeromycetes</taxon>
        <taxon>Diversisporales</taxon>
        <taxon>Gigasporaceae</taxon>
        <taxon>Scutellospora</taxon>
    </lineage>
</organism>
<feature type="non-terminal residue" evidence="1">
    <location>
        <position position="84"/>
    </location>
</feature>
<name>A0ACA9LPP6_9GLOM</name>
<keyword evidence="2" id="KW-1185">Reference proteome</keyword>
<protein>
    <submittedName>
        <fullName evidence="1">4169_t:CDS:1</fullName>
    </submittedName>
</protein>
<dbReference type="Proteomes" id="UP000789860">
    <property type="component" value="Unassembled WGS sequence"/>
</dbReference>
<reference evidence="1" key="1">
    <citation type="submission" date="2021-06" db="EMBL/GenBank/DDBJ databases">
        <authorList>
            <person name="Kallberg Y."/>
            <person name="Tangrot J."/>
            <person name="Rosling A."/>
        </authorList>
    </citation>
    <scope>NUCLEOTIDE SEQUENCE</scope>
    <source>
        <strain evidence="1">AU212A</strain>
    </source>
</reference>
<evidence type="ECO:0000313" key="1">
    <source>
        <dbReference type="EMBL" id="CAG8543448.1"/>
    </source>
</evidence>
<dbReference type="EMBL" id="CAJVPM010007234">
    <property type="protein sequence ID" value="CAG8543448.1"/>
    <property type="molecule type" value="Genomic_DNA"/>
</dbReference>